<dbReference type="GO" id="GO:0000149">
    <property type="term" value="F:SNARE binding"/>
    <property type="evidence" value="ECO:0007669"/>
    <property type="project" value="TreeGrafter"/>
</dbReference>
<dbReference type="PANTHER" id="PTHR15922">
    <property type="entry name" value="NEUROBLASTOMA-AMPLIFIED SEQUENCE"/>
    <property type="match status" value="1"/>
</dbReference>
<gene>
    <name evidence="7" type="ORF">PECAL_3P16830</name>
</gene>
<evidence type="ECO:0000259" key="6">
    <source>
        <dbReference type="Pfam" id="PF08314"/>
    </source>
</evidence>
<evidence type="ECO:0000256" key="5">
    <source>
        <dbReference type="SAM" id="MobiDB-lite"/>
    </source>
</evidence>
<feature type="compositionally biased region" description="Pro residues" evidence="5">
    <location>
        <begin position="1057"/>
        <end position="1069"/>
    </location>
</feature>
<feature type="region of interest" description="Disordered" evidence="5">
    <location>
        <begin position="1876"/>
        <end position="1981"/>
    </location>
</feature>
<organism evidence="7 8">
    <name type="scientific">Pelagomonas calceolata</name>
    <dbReference type="NCBI Taxonomy" id="35677"/>
    <lineage>
        <taxon>Eukaryota</taxon>
        <taxon>Sar</taxon>
        <taxon>Stramenopiles</taxon>
        <taxon>Ochrophyta</taxon>
        <taxon>Pelagophyceae</taxon>
        <taxon>Pelagomonadales</taxon>
        <taxon>Pelagomonadaceae</taxon>
        <taxon>Pelagomonas</taxon>
    </lineage>
</organism>
<evidence type="ECO:0000256" key="2">
    <source>
        <dbReference type="ARBA" id="ARBA00022448"/>
    </source>
</evidence>
<feature type="region of interest" description="Disordered" evidence="5">
    <location>
        <begin position="1301"/>
        <end position="1320"/>
    </location>
</feature>
<evidence type="ECO:0000313" key="8">
    <source>
        <dbReference type="Proteomes" id="UP000789595"/>
    </source>
</evidence>
<dbReference type="GO" id="GO:0015031">
    <property type="term" value="P:protein transport"/>
    <property type="evidence" value="ECO:0007669"/>
    <property type="project" value="UniProtKB-KW"/>
</dbReference>
<dbReference type="InterPro" id="IPR013244">
    <property type="entry name" value="Sec39_domain"/>
</dbReference>
<keyword evidence="4" id="KW-0653">Protein transport</keyword>
<keyword evidence="2" id="KW-0813">Transport</keyword>
<dbReference type="PANTHER" id="PTHR15922:SF2">
    <property type="entry name" value="NBAS SUBUNIT OF NRZ TETHERING COMPLEX"/>
    <property type="match status" value="1"/>
</dbReference>
<evidence type="ECO:0000256" key="3">
    <source>
        <dbReference type="ARBA" id="ARBA00022824"/>
    </source>
</evidence>
<comment type="subcellular location">
    <subcellularLocation>
        <location evidence="1">Endoplasmic reticulum</location>
    </subcellularLocation>
</comment>
<feature type="compositionally biased region" description="Acidic residues" evidence="5">
    <location>
        <begin position="1945"/>
        <end position="1981"/>
    </location>
</feature>
<feature type="compositionally biased region" description="Acidic residues" evidence="5">
    <location>
        <begin position="1894"/>
        <end position="1905"/>
    </location>
</feature>
<sequence length="1981" mass="211187">MDLRTRQKAFAQRGLQAPRDLVVLADAQDDETRRWVYATGLAAAGASSTTTRLARAAAGLALEGMASPAERQALERSIRRHAVYDRAALAERAPYGRPPAQKKHPGALGAALAHIPRRTPLTVDAVQRAKDRKALAAAFARAGLTKALGVVLEGLPFASQLRLEALASIPETVHPGSYAALLPSLDEPETLSRYDDGLDDLDVDGALSSLKERALADRNLLEPLWEEIQDGVPAETLVTWYRDRALQMDDRCGAVANSEALLALAKDRLPSEHYASLFLLHRDCWQLARLLALDALRDRRESLESWRKRSRQDQLNEASKHVERPETLASYASEAMALRTVLGPLVCGRFALEGTNDEDPLLSSIAEVAKRAIQDRGDFGVALAACRASSVEIGVEERLVPSQGRLARFVVEVSQLALGHGNAVHVCAQLLATLANNDNDRALDEDEAFFAREGPKIWSAVDDLAERVKVCEVLRDGCKVFVDLGSLQSRLPRLTEEQLDQLAPNSHVDDLAPKLLENACRRFVVKCVLKERCSVEDALQACDQAGKRGLWSPRDHKAAMHCGRAAALFRCALTSSMEDAEDTLKILENCADKHPQWLVDAASRGARRRLYQASSGYVYEASLAADAVLRVVADFCRKRGTPSFDGGFSSFDGAKGSNNEWSEAAKSITTTRRSCRGVALLSMVGGLDGNVVLDAIQDVAEASEEARAAQVAAKASSVALTGHVCTEFGALNDLLDDEDADVLDDLEIFFGENDAAENEVVVRGARLVAETTSGAAAVAASAAARLELFESALAKGNHERALQHARRVVRAASCVDAADDNDAERESCRDVVCALAVDGAIQLGRLPASSDRDQLLRTALRLPAGRKAAQLVEVVASLTTTDPCDALEAAEACLTEAASNENERSCLLDAACAHLLESTKEADIRKATDALAKLDGELRRKHPVTSKPRREMVDELVALGFEENVALKACRMTDNGALEARVAFCLEQAGKETPPEADVTGDASCARRAAAFYLATCADRDVKLKELCAASRRMLAERQKDAEEALALQRALAPATPAKPPPPPKPASPPKSIRGALARVLAPEPEPALSGALAHLKPDEPVVEDVTDEAEARRAEEHSALNVDLTRFEREDVYRGEALVKAAKSANGAAFRAALRAAARRPITGGTDKLREASSPLGLATAHLTRWFDDKELRSPSGEVDKLTQLLYDEESSVNEALKVLKEHSTLEAWLMERYKDETDAPALALVCGLASEHCEGAFADQCRTQAPILKRYAKCIRPLNTSVACKPLIGEIVASRPSVLEEADDPPRNPPAPGARVASNEDIKRDRAVFLLRRVANYRTAAALATFSTKGFDASLNLGPAEVYAAAARRELFDAIAADDMAKKHAVQRVSPLLQRCAKASPEVASKELGSCVFESVGGPSTQHLQMVVTAVQCDALAASLTTLQRGLEAVEAAIPFSCDREALNAAKLAYQRDETVVDAAIELAQCLAGQGASASVVRSAFLLVTDVAGLDASEAANDAADDACAVAFGTACQTLVIEPLFNGTEAPSSEDVDRGIAIAARLVENASSHNHSAVLLASKLKGVEGYWRGLCGASIKMQRPPPEATPDRLRAIGALTKLSGGQETDSFMEVAEVVARVLGADRAASLERGFAPHDLVRDFVKARDALAVRELCALVFPGGSSRNLCLATLRGDGGGEAEPGGPTWLAALDAADDEFLRELVVHGPPPHCTPSEEAEAAFYDGLGEATRPLVGLRAAHPALRLRAARDAAALKLDVGDALVESGALLAALEADAAWARACCVARASPVAVAQLLVCGRARRCHADFLAAARCASVKAPAVLRGGFDLCRLALEDASLDPTLRKEAVAALGGYLGEDVAPEPAESVGEEAATTEPAEEEDELELDETWGGAPGEDGPAGEAEPESDLELDETWGGAPGEDGPSGEAEPESDLELDETWGGEDAAPEPAEEEDDLDLTEEWGA</sequence>
<proteinExistence type="predicted"/>
<dbReference type="GO" id="GO:0070939">
    <property type="term" value="C:Dsl1/NZR complex"/>
    <property type="evidence" value="ECO:0007669"/>
    <property type="project" value="TreeGrafter"/>
</dbReference>
<dbReference type="GO" id="GO:0006890">
    <property type="term" value="P:retrograde vesicle-mediated transport, Golgi to endoplasmic reticulum"/>
    <property type="evidence" value="ECO:0007669"/>
    <property type="project" value="InterPro"/>
</dbReference>
<protein>
    <recommendedName>
        <fullName evidence="6">Sec39 domain-containing protein</fullName>
    </recommendedName>
</protein>
<accession>A0A8J2SPC7</accession>
<feature type="compositionally biased region" description="Acidic residues" evidence="5">
    <location>
        <begin position="1920"/>
        <end position="1930"/>
    </location>
</feature>
<keyword evidence="8" id="KW-1185">Reference proteome</keyword>
<evidence type="ECO:0000256" key="4">
    <source>
        <dbReference type="ARBA" id="ARBA00022927"/>
    </source>
</evidence>
<feature type="region of interest" description="Disordered" evidence="5">
    <location>
        <begin position="1053"/>
        <end position="1072"/>
    </location>
</feature>
<reference evidence="7" key="1">
    <citation type="submission" date="2021-11" db="EMBL/GenBank/DDBJ databases">
        <authorList>
            <consortium name="Genoscope - CEA"/>
            <person name="William W."/>
        </authorList>
    </citation>
    <scope>NUCLEOTIDE SEQUENCE</scope>
</reference>
<dbReference type="Proteomes" id="UP000789595">
    <property type="component" value="Unassembled WGS sequence"/>
</dbReference>
<dbReference type="Pfam" id="PF08314">
    <property type="entry name" value="Sec39"/>
    <property type="match status" value="1"/>
</dbReference>
<dbReference type="EMBL" id="CAKKNE010000003">
    <property type="protein sequence ID" value="CAH0371731.1"/>
    <property type="molecule type" value="Genomic_DNA"/>
</dbReference>
<evidence type="ECO:0000313" key="7">
    <source>
        <dbReference type="EMBL" id="CAH0371731.1"/>
    </source>
</evidence>
<name>A0A8J2SPC7_9STRA</name>
<keyword evidence="3" id="KW-0256">Endoplasmic reticulum</keyword>
<feature type="domain" description="Sec39" evidence="6">
    <location>
        <begin position="135"/>
        <end position="268"/>
    </location>
</feature>
<evidence type="ECO:0000256" key="1">
    <source>
        <dbReference type="ARBA" id="ARBA00004240"/>
    </source>
</evidence>
<comment type="caution">
    <text evidence="7">The sequence shown here is derived from an EMBL/GenBank/DDBJ whole genome shotgun (WGS) entry which is preliminary data.</text>
</comment>